<evidence type="ECO:0000256" key="1">
    <source>
        <dbReference type="SAM" id="Phobius"/>
    </source>
</evidence>
<protein>
    <submittedName>
        <fullName evidence="2">Uncharacterized protein</fullName>
    </submittedName>
</protein>
<organism evidence="2 3">
    <name type="scientific">Butyricicoccus faecihominis</name>
    <dbReference type="NCBI Taxonomy" id="1712515"/>
    <lineage>
        <taxon>Bacteria</taxon>
        <taxon>Bacillati</taxon>
        <taxon>Bacillota</taxon>
        <taxon>Clostridia</taxon>
        <taxon>Eubacteriales</taxon>
        <taxon>Butyricicoccaceae</taxon>
        <taxon>Butyricicoccus</taxon>
    </lineage>
</organism>
<keyword evidence="1" id="KW-1133">Transmembrane helix</keyword>
<feature type="transmembrane region" description="Helical" evidence="1">
    <location>
        <begin position="12"/>
        <end position="32"/>
    </location>
</feature>
<accession>A0ABQ1E0U3</accession>
<name>A0ABQ1E0U3_9FIRM</name>
<feature type="transmembrane region" description="Helical" evidence="1">
    <location>
        <begin position="38"/>
        <end position="57"/>
    </location>
</feature>
<feature type="transmembrane region" description="Helical" evidence="1">
    <location>
        <begin position="64"/>
        <end position="83"/>
    </location>
</feature>
<gene>
    <name evidence="2" type="ORF">BUFA31_17350</name>
</gene>
<feature type="transmembrane region" description="Helical" evidence="1">
    <location>
        <begin position="95"/>
        <end position="115"/>
    </location>
</feature>
<keyword evidence="3" id="KW-1185">Reference proteome</keyword>
<dbReference type="RefSeq" id="WP_188885899.1">
    <property type="nucleotide sequence ID" value="NZ_BLYJ01000021.1"/>
</dbReference>
<evidence type="ECO:0000313" key="3">
    <source>
        <dbReference type="Proteomes" id="UP000620147"/>
    </source>
</evidence>
<keyword evidence="1" id="KW-0472">Membrane</keyword>
<evidence type="ECO:0000313" key="2">
    <source>
        <dbReference type="EMBL" id="GFO88571.1"/>
    </source>
</evidence>
<comment type="caution">
    <text evidence="2">The sequence shown here is derived from an EMBL/GenBank/DDBJ whole genome shotgun (WGS) entry which is preliminary data.</text>
</comment>
<dbReference type="Proteomes" id="UP000620147">
    <property type="component" value="Unassembled WGS sequence"/>
</dbReference>
<sequence>MTFDGIKRFSPYWNFVLCYGLVTAVGLIPGLLCGNEMGYWLLGFWLILPFSALLCTFRAAYRALPWYGLMPVFVGLWAIVLPLATFRSTEMQSLFYGLVPSLVGLTLGVLVRKFVFWYQNR</sequence>
<proteinExistence type="predicted"/>
<dbReference type="EMBL" id="BLYJ01000021">
    <property type="protein sequence ID" value="GFO88571.1"/>
    <property type="molecule type" value="Genomic_DNA"/>
</dbReference>
<keyword evidence="1" id="KW-0812">Transmembrane</keyword>
<reference evidence="2 3" key="1">
    <citation type="submission" date="2020-06" db="EMBL/GenBank/DDBJ databases">
        <title>Characterization of fructooligosaccharide metabolism and fructooligosaccharide-degrading enzymes in human commensal butyrate producers.</title>
        <authorList>
            <person name="Tanno H."/>
            <person name="Fujii T."/>
            <person name="Hirano K."/>
            <person name="Maeno S."/>
            <person name="Tonozuka T."/>
            <person name="Sakamoto M."/>
            <person name="Ohkuma M."/>
            <person name="Tochio T."/>
            <person name="Endo A."/>
        </authorList>
    </citation>
    <scope>NUCLEOTIDE SEQUENCE [LARGE SCALE GENOMIC DNA]</scope>
    <source>
        <strain evidence="2 3">JCM 31056</strain>
    </source>
</reference>